<evidence type="ECO:0000256" key="1">
    <source>
        <dbReference type="ARBA" id="ARBA00023015"/>
    </source>
</evidence>
<dbReference type="EMBL" id="JAVKGS010000001">
    <property type="protein sequence ID" value="MDR5691131.1"/>
    <property type="molecule type" value="Genomic_DNA"/>
</dbReference>
<evidence type="ECO:0000313" key="6">
    <source>
        <dbReference type="Proteomes" id="UP001260072"/>
    </source>
</evidence>
<feature type="domain" description="HTH luxR-type" evidence="4">
    <location>
        <begin position="473"/>
        <end position="538"/>
    </location>
</feature>
<keyword evidence="6" id="KW-1185">Reference proteome</keyword>
<dbReference type="PANTHER" id="PTHR44688">
    <property type="entry name" value="DNA-BINDING TRANSCRIPTIONAL ACTIVATOR DEVR_DOSR"/>
    <property type="match status" value="1"/>
</dbReference>
<dbReference type="SUPFAM" id="SSF46894">
    <property type="entry name" value="C-terminal effector domain of the bipartite response regulators"/>
    <property type="match status" value="1"/>
</dbReference>
<evidence type="ECO:0000256" key="3">
    <source>
        <dbReference type="ARBA" id="ARBA00023163"/>
    </source>
</evidence>
<keyword evidence="2" id="KW-0238">DNA-binding</keyword>
<dbReference type="SMART" id="SM00421">
    <property type="entry name" value="HTH_LUXR"/>
    <property type="match status" value="1"/>
</dbReference>
<evidence type="ECO:0000256" key="2">
    <source>
        <dbReference type="ARBA" id="ARBA00023125"/>
    </source>
</evidence>
<accession>A0ABU1FI66</accession>
<reference evidence="6" key="1">
    <citation type="submission" date="2023-07" db="EMBL/GenBank/DDBJ databases">
        <title>Description of three actinobacteria isolated from air of manufacturing shop in a pharmaceutical factory.</title>
        <authorList>
            <person name="Zhang D.-F."/>
        </authorList>
    </citation>
    <scope>NUCLEOTIDE SEQUENCE [LARGE SCALE GENOMIC DNA]</scope>
    <source>
        <strain evidence="6">CCTCC AB 2011122</strain>
    </source>
</reference>
<dbReference type="PANTHER" id="PTHR44688:SF16">
    <property type="entry name" value="DNA-BINDING TRANSCRIPTIONAL ACTIVATOR DEVR_DOSR"/>
    <property type="match status" value="1"/>
</dbReference>
<gene>
    <name evidence="5" type="ORF">RH861_03560</name>
</gene>
<evidence type="ECO:0000259" key="4">
    <source>
        <dbReference type="PROSITE" id="PS50043"/>
    </source>
</evidence>
<dbReference type="RefSeq" id="WP_310519776.1">
    <property type="nucleotide sequence ID" value="NZ_BAABBS010000004.1"/>
</dbReference>
<dbReference type="InterPro" id="IPR016032">
    <property type="entry name" value="Sig_transdc_resp-reg_C-effctor"/>
</dbReference>
<dbReference type="Gene3D" id="1.10.10.10">
    <property type="entry name" value="Winged helix-like DNA-binding domain superfamily/Winged helix DNA-binding domain"/>
    <property type="match status" value="1"/>
</dbReference>
<dbReference type="Gene3D" id="1.25.40.10">
    <property type="entry name" value="Tetratricopeptide repeat domain"/>
    <property type="match status" value="1"/>
</dbReference>
<dbReference type="InterPro" id="IPR000792">
    <property type="entry name" value="Tscrpt_reg_LuxR_C"/>
</dbReference>
<dbReference type="Pfam" id="PF00196">
    <property type="entry name" value="GerE"/>
    <property type="match status" value="1"/>
</dbReference>
<dbReference type="PROSITE" id="PS00622">
    <property type="entry name" value="HTH_LUXR_1"/>
    <property type="match status" value="1"/>
</dbReference>
<dbReference type="PRINTS" id="PR00038">
    <property type="entry name" value="HTHLUXR"/>
</dbReference>
<dbReference type="PROSITE" id="PS50043">
    <property type="entry name" value="HTH_LUXR_2"/>
    <property type="match status" value="1"/>
</dbReference>
<dbReference type="InterPro" id="IPR036388">
    <property type="entry name" value="WH-like_DNA-bd_sf"/>
</dbReference>
<proteinExistence type="predicted"/>
<keyword evidence="3" id="KW-0804">Transcription</keyword>
<dbReference type="InterPro" id="IPR011990">
    <property type="entry name" value="TPR-like_helical_dom_sf"/>
</dbReference>
<dbReference type="CDD" id="cd06170">
    <property type="entry name" value="LuxR_C_like"/>
    <property type="match status" value="1"/>
</dbReference>
<name>A0ABU1FI66_9MICO</name>
<keyword evidence="1" id="KW-0805">Transcription regulation</keyword>
<protein>
    <submittedName>
        <fullName evidence="5">LuxR C-terminal-related transcriptional regulator</fullName>
    </submittedName>
</protein>
<dbReference type="SUPFAM" id="SSF48452">
    <property type="entry name" value="TPR-like"/>
    <property type="match status" value="1"/>
</dbReference>
<comment type="caution">
    <text evidence="5">The sequence shown here is derived from an EMBL/GenBank/DDBJ whole genome shotgun (WGS) entry which is preliminary data.</text>
</comment>
<sequence length="540" mass="56605">MSPSVTLEAGRVAVAERRWSDAVEYLGRVDAADGLAARDLELLSTAALLRGLADLAEDAGARAYAAHVAASDVAAAARVAGWLALEMVELGDFSGSVTWSARAMRLAASVEEPGPIVGFARLGPGVAQLGSGDAAESRRTFEEVRAVAERYGDDELDANASLGLAKSLLELGDVAAGFEAYDRAIGAVIAGRTGPVTTGVICCVGISDALTAFDLGRAEAWTDLLDAWCRTQPSLVTFSGQRHALRAALQLVHGSWDRAAESIESALSGLRAGDFRATYGAPYQAAELQRLRGAVHSAEASYRRAADSGWEPQPGLALLHLVAGRIQRAQAEVRRNAAGDDRFTRVSVLPAVVEVEIAAGDLSAARRAADELHRAGTARSTPMFEAVVAASEARVRLAFGDVAGARQAAADAASRFDAIGAPYDAARCRVIAGRALLGLGDRGSADAEFRAAREVFQRLSAEPALADLAELMGSRRTGTLTAREVEVLRLVSTGLTNRSIAARLTLSERTVERHLSNIFGKLGISSRAAATAYAYENGLV</sequence>
<organism evidence="5 6">
    <name type="scientific">Agromyces indicus</name>
    <dbReference type="NCBI Taxonomy" id="758919"/>
    <lineage>
        <taxon>Bacteria</taxon>
        <taxon>Bacillati</taxon>
        <taxon>Actinomycetota</taxon>
        <taxon>Actinomycetes</taxon>
        <taxon>Micrococcales</taxon>
        <taxon>Microbacteriaceae</taxon>
        <taxon>Agromyces</taxon>
    </lineage>
</organism>
<evidence type="ECO:0000313" key="5">
    <source>
        <dbReference type="EMBL" id="MDR5691131.1"/>
    </source>
</evidence>
<dbReference type="Proteomes" id="UP001260072">
    <property type="component" value="Unassembled WGS sequence"/>
</dbReference>